<name>A0A8J8MP25_9FIRM</name>
<evidence type="ECO:0000256" key="2">
    <source>
        <dbReference type="ARBA" id="ARBA00022448"/>
    </source>
</evidence>
<feature type="transmembrane region" description="Helical" evidence="7">
    <location>
        <begin position="384"/>
        <end position="404"/>
    </location>
</feature>
<dbReference type="PANTHER" id="PTHR43266">
    <property type="entry name" value="MACROLIDE-EFFLUX PROTEIN"/>
    <property type="match status" value="1"/>
</dbReference>
<feature type="transmembrane region" description="Helical" evidence="7">
    <location>
        <begin position="40"/>
        <end position="61"/>
    </location>
</feature>
<organism evidence="9 10">
    <name type="scientific">Vallitalea pronyensis</name>
    <dbReference type="NCBI Taxonomy" id="1348613"/>
    <lineage>
        <taxon>Bacteria</taxon>
        <taxon>Bacillati</taxon>
        <taxon>Bacillota</taxon>
        <taxon>Clostridia</taxon>
        <taxon>Lachnospirales</taxon>
        <taxon>Vallitaleaceae</taxon>
        <taxon>Vallitalea</taxon>
    </lineage>
</organism>
<dbReference type="PANTHER" id="PTHR43266:SF9">
    <property type="entry name" value="PERMEASE, MAJOR FACILITATOR SUPERFAMILY-RELATED"/>
    <property type="match status" value="1"/>
</dbReference>
<feature type="transmembrane region" description="Helical" evidence="7">
    <location>
        <begin position="73"/>
        <end position="94"/>
    </location>
</feature>
<feature type="transmembrane region" description="Helical" evidence="7">
    <location>
        <begin position="257"/>
        <end position="276"/>
    </location>
</feature>
<feature type="transmembrane region" description="Helical" evidence="7">
    <location>
        <begin position="168"/>
        <end position="189"/>
    </location>
</feature>
<keyword evidence="2" id="KW-0813">Transport</keyword>
<keyword evidence="10" id="KW-1185">Reference proteome</keyword>
<feature type="transmembrane region" description="Helical" evidence="7">
    <location>
        <begin position="288"/>
        <end position="308"/>
    </location>
</feature>
<evidence type="ECO:0000259" key="8">
    <source>
        <dbReference type="PROSITE" id="PS50850"/>
    </source>
</evidence>
<feature type="transmembrane region" description="Helical" evidence="7">
    <location>
        <begin position="356"/>
        <end position="378"/>
    </location>
</feature>
<proteinExistence type="predicted"/>
<dbReference type="PRINTS" id="PR01988">
    <property type="entry name" value="EXPORTERBACE"/>
</dbReference>
<dbReference type="InterPro" id="IPR020846">
    <property type="entry name" value="MFS_dom"/>
</dbReference>
<dbReference type="EMBL" id="CP058649">
    <property type="protein sequence ID" value="QUI25029.1"/>
    <property type="molecule type" value="Genomic_DNA"/>
</dbReference>
<dbReference type="InterPro" id="IPR011701">
    <property type="entry name" value="MFS"/>
</dbReference>
<comment type="subcellular location">
    <subcellularLocation>
        <location evidence="1">Cell membrane</location>
        <topology evidence="1">Multi-pass membrane protein</topology>
    </subcellularLocation>
</comment>
<dbReference type="CDD" id="cd06173">
    <property type="entry name" value="MFS_MefA_like"/>
    <property type="match status" value="1"/>
</dbReference>
<gene>
    <name evidence="9" type="ORF">HZI73_23250</name>
</gene>
<sequence length="424" mass="46619">MNKSNKNMILFLLGKLVSLLGTRIYGFAMSLYILKVTGSALNFSISILVYTVPALVFTPIGGVIADRFDRKRIVLITDFLSGVVMFGALLLSQIYGLQIWIIYLASVFLSIFNSLFATSFDAALPNLVDDDSLGKVNAYNQAINSVSLIVAPVIGGAVYALISPTLFILFNGVSFLLSTCSEAFIDFYWKVKKQGEKIVEKEMTFIEDIKEGFAYLKTKTTIMIVIQGALVLNFIFTVINVAIPHILVVQYPISDEAFGIVEATFSIGALVVSLGFAKKLGKFKANRLAFLTVGLGCLSGLFAIPLIFTELMAIPNFTAIYYGIVFFIMGCLLVIINVPFMTYIQESTENQYRGRVMSLITTIASAISPLGFLIHGLLLDFVPTSIIIIYAGMVMILMGVLFGWKFKGLAKKEPSFREEPVPVE</sequence>
<dbReference type="KEGG" id="vpy:HZI73_23250"/>
<dbReference type="GO" id="GO:0022857">
    <property type="term" value="F:transmembrane transporter activity"/>
    <property type="evidence" value="ECO:0007669"/>
    <property type="project" value="InterPro"/>
</dbReference>
<evidence type="ECO:0000256" key="4">
    <source>
        <dbReference type="ARBA" id="ARBA00022692"/>
    </source>
</evidence>
<reference evidence="9" key="1">
    <citation type="submission" date="2020-07" db="EMBL/GenBank/DDBJ databases">
        <title>Vallitalea pronyensis genome.</title>
        <authorList>
            <person name="Postec A."/>
        </authorList>
    </citation>
    <scope>NUCLEOTIDE SEQUENCE</scope>
    <source>
        <strain evidence="9">FatNI3</strain>
    </source>
</reference>
<evidence type="ECO:0000256" key="7">
    <source>
        <dbReference type="SAM" id="Phobius"/>
    </source>
</evidence>
<feature type="domain" description="Major facilitator superfamily (MFS) profile" evidence="8">
    <location>
        <begin position="7"/>
        <end position="411"/>
    </location>
</feature>
<keyword evidence="6 7" id="KW-0472">Membrane</keyword>
<protein>
    <submittedName>
        <fullName evidence="9">MFS transporter</fullName>
    </submittedName>
</protein>
<feature type="transmembrane region" description="Helical" evidence="7">
    <location>
        <begin position="141"/>
        <end position="162"/>
    </location>
</feature>
<evidence type="ECO:0000256" key="3">
    <source>
        <dbReference type="ARBA" id="ARBA00022475"/>
    </source>
</evidence>
<keyword evidence="3" id="KW-1003">Cell membrane</keyword>
<keyword evidence="5 7" id="KW-1133">Transmembrane helix</keyword>
<keyword evidence="4 7" id="KW-0812">Transmembrane</keyword>
<accession>A0A8J8MP25</accession>
<dbReference type="Proteomes" id="UP000683246">
    <property type="component" value="Chromosome"/>
</dbReference>
<dbReference type="AlphaFoldDB" id="A0A8J8MP25"/>
<feature type="transmembrane region" description="Helical" evidence="7">
    <location>
        <begin position="100"/>
        <end position="120"/>
    </location>
</feature>
<dbReference type="PROSITE" id="PS50850">
    <property type="entry name" value="MFS"/>
    <property type="match status" value="1"/>
</dbReference>
<evidence type="ECO:0000256" key="1">
    <source>
        <dbReference type="ARBA" id="ARBA00004651"/>
    </source>
</evidence>
<evidence type="ECO:0000313" key="10">
    <source>
        <dbReference type="Proteomes" id="UP000683246"/>
    </source>
</evidence>
<dbReference type="SUPFAM" id="SSF103473">
    <property type="entry name" value="MFS general substrate transporter"/>
    <property type="match status" value="1"/>
</dbReference>
<dbReference type="GO" id="GO:0005886">
    <property type="term" value="C:plasma membrane"/>
    <property type="evidence" value="ECO:0007669"/>
    <property type="project" value="UniProtKB-SubCell"/>
</dbReference>
<dbReference type="Pfam" id="PF07690">
    <property type="entry name" value="MFS_1"/>
    <property type="match status" value="1"/>
</dbReference>
<evidence type="ECO:0000256" key="6">
    <source>
        <dbReference type="ARBA" id="ARBA00023136"/>
    </source>
</evidence>
<evidence type="ECO:0000256" key="5">
    <source>
        <dbReference type="ARBA" id="ARBA00022989"/>
    </source>
</evidence>
<dbReference type="Gene3D" id="1.20.1250.20">
    <property type="entry name" value="MFS general substrate transporter like domains"/>
    <property type="match status" value="1"/>
</dbReference>
<dbReference type="InterPro" id="IPR022324">
    <property type="entry name" value="Bacilysin_exporter_BacE_put"/>
</dbReference>
<dbReference type="InterPro" id="IPR036259">
    <property type="entry name" value="MFS_trans_sf"/>
</dbReference>
<evidence type="ECO:0000313" key="9">
    <source>
        <dbReference type="EMBL" id="QUI25029.1"/>
    </source>
</evidence>
<feature type="transmembrane region" description="Helical" evidence="7">
    <location>
        <begin position="320"/>
        <end position="344"/>
    </location>
</feature>
<feature type="transmembrane region" description="Helical" evidence="7">
    <location>
        <begin position="224"/>
        <end position="251"/>
    </location>
</feature>
<feature type="transmembrane region" description="Helical" evidence="7">
    <location>
        <begin position="12"/>
        <end position="34"/>
    </location>
</feature>
<dbReference type="RefSeq" id="WP_212695729.1">
    <property type="nucleotide sequence ID" value="NZ_CP058649.1"/>
</dbReference>